<evidence type="ECO:0008006" key="4">
    <source>
        <dbReference type="Google" id="ProtNLM"/>
    </source>
</evidence>
<accession>A0A347UKV1</accession>
<proteinExistence type="predicted"/>
<dbReference type="Gene3D" id="3.40.50.300">
    <property type="entry name" value="P-loop containing nucleotide triphosphate hydrolases"/>
    <property type="match status" value="1"/>
</dbReference>
<reference evidence="2 3" key="1">
    <citation type="submission" date="2018-09" db="EMBL/GenBank/DDBJ databases">
        <title>Profundibacter amoris BAR1 gen. nov., sp. nov., a new member of the Roseobacter clade isolated at Lokis Castle Vent Field on the Arctic Mid-Oceanic Ridge.</title>
        <authorList>
            <person name="Le Moine Bauer S."/>
            <person name="Sjoeberg A.G."/>
            <person name="L'Haridon S."/>
            <person name="Stokke R."/>
            <person name="Roalkvam I."/>
            <person name="Steen I.H."/>
            <person name="Dahle H."/>
        </authorList>
    </citation>
    <scope>NUCLEOTIDE SEQUENCE [LARGE SCALE GENOMIC DNA]</scope>
    <source>
        <strain evidence="2 3">BAR1</strain>
    </source>
</reference>
<dbReference type="Proteomes" id="UP000261704">
    <property type="component" value="Chromosome"/>
</dbReference>
<dbReference type="EMBL" id="CP032125">
    <property type="protein sequence ID" value="AXX99479.1"/>
    <property type="molecule type" value="Genomic_DNA"/>
</dbReference>
<keyword evidence="3" id="KW-1185">Reference proteome</keyword>
<dbReference type="SUPFAM" id="SSF52540">
    <property type="entry name" value="P-loop containing nucleoside triphosphate hydrolases"/>
    <property type="match status" value="1"/>
</dbReference>
<evidence type="ECO:0000256" key="1">
    <source>
        <dbReference type="SAM" id="MobiDB-lite"/>
    </source>
</evidence>
<organism evidence="2 3">
    <name type="scientific">Profundibacter amoris</name>
    <dbReference type="NCBI Taxonomy" id="2171755"/>
    <lineage>
        <taxon>Bacteria</taxon>
        <taxon>Pseudomonadati</taxon>
        <taxon>Pseudomonadota</taxon>
        <taxon>Alphaproteobacteria</taxon>
        <taxon>Rhodobacterales</taxon>
        <taxon>Paracoccaceae</taxon>
        <taxon>Profundibacter</taxon>
    </lineage>
</organism>
<dbReference type="OrthoDB" id="7647819at2"/>
<sequence>MSKKSTREKLEFAISTGLLPEDVAKPAKNVLKGFDTPLRIVLLGASGVGKTAVLNLLLGQNMVPDGIDGMPSVKLEFGVEPKMLCTLPDGSKKIIGGIDFEACTSLKPAFVTVQANLPALAKISVMEVVAPDVPEQQQKAVSWACKQADVAIWCSTDFTEDEQDIWDVVPDRLKDHGFLLLTKTDQLMGQAEINTRLATLSRNCGDEFLRILPISAKLALEARGTGRNLNLNLFKSSGATGLISAIKGQIEEAQRATTDNAEQILVRYCRDCDYQETETVVDTPPQVNEPVSEDAPVQVDTPEHEQTITSPRMAEVPPVEAPVEPERQRTVAAPKLEVVGPSYTDKSDDKTVESADKDKVLLEEALAVLSVYERDLVASLDHPDPWDDDQALQVCEEAIAMLPGVLEDGASPALSDVIAGVYDAQDTLILMQHEQSDSVADDALTLLLQVRRDIESILVRAA</sequence>
<evidence type="ECO:0000313" key="3">
    <source>
        <dbReference type="Proteomes" id="UP000261704"/>
    </source>
</evidence>
<name>A0A347UKV1_9RHOB</name>
<feature type="region of interest" description="Disordered" evidence="1">
    <location>
        <begin position="284"/>
        <end position="326"/>
    </location>
</feature>
<dbReference type="AlphaFoldDB" id="A0A347UKV1"/>
<dbReference type="InterPro" id="IPR027417">
    <property type="entry name" value="P-loop_NTPase"/>
</dbReference>
<protein>
    <recommendedName>
        <fullName evidence="4">G domain-containing protein</fullName>
    </recommendedName>
</protein>
<evidence type="ECO:0000313" key="2">
    <source>
        <dbReference type="EMBL" id="AXX99479.1"/>
    </source>
</evidence>
<dbReference type="KEGG" id="pamo:BAR1_16995"/>
<gene>
    <name evidence="2" type="ORF">BAR1_16995</name>
</gene>
<dbReference type="RefSeq" id="WP_118944130.1">
    <property type="nucleotide sequence ID" value="NZ_CP032125.1"/>
</dbReference>